<evidence type="ECO:0000313" key="8">
    <source>
        <dbReference type="EMBL" id="OSX91511.1"/>
    </source>
</evidence>
<sequence length="143" mass="16456">MKGLVYIIDQTDFEILKLLGENSRIQWKELGQKIHMTGQAVGNRIRRLEDLGIIEQYTIAINRIKLGQVVTAFVTLFVTTANHQEFMNFFQKEEGISEVDRISGEGCYLLKTHFASNEELDNFLGRLLKYGNYRVNLSIGKLK</sequence>
<evidence type="ECO:0000313" key="15">
    <source>
        <dbReference type="Proteomes" id="UP000190696"/>
    </source>
</evidence>
<dbReference type="PATRIC" id="fig|1405.16.peg.206"/>
<dbReference type="SMART" id="SM00344">
    <property type="entry name" value="HTH_ASNC"/>
    <property type="match status" value="1"/>
</dbReference>
<organism evidence="12 19">
    <name type="scientific">Bacillus mycoides</name>
    <dbReference type="NCBI Taxonomy" id="1405"/>
    <lineage>
        <taxon>Bacteria</taxon>
        <taxon>Bacillati</taxon>
        <taxon>Bacillota</taxon>
        <taxon>Bacilli</taxon>
        <taxon>Bacillales</taxon>
        <taxon>Bacillaceae</taxon>
        <taxon>Bacillus</taxon>
        <taxon>Bacillus cereus group</taxon>
    </lineage>
</organism>
<dbReference type="GO" id="GO:0005829">
    <property type="term" value="C:cytosol"/>
    <property type="evidence" value="ECO:0007669"/>
    <property type="project" value="TreeGrafter"/>
</dbReference>
<keyword evidence="3" id="KW-0804">Transcription</keyword>
<reference evidence="10 20" key="9">
    <citation type="submission" date="2020-12" db="EMBL/GenBank/DDBJ databases">
        <title>FDA dAtabase for Regulatory Grade micrObial Sequences (FDA-ARGOS): Supporting development and validation of Infectious Disease Dx tests.</title>
        <authorList>
            <person name="Nelson B."/>
            <person name="Plummer A."/>
            <person name="Tallon L."/>
            <person name="Sadzewicz L."/>
            <person name="Zhao X."/>
            <person name="Boylan J."/>
            <person name="Ott S."/>
            <person name="Bowen H."/>
            <person name="Vavikolanu K."/>
            <person name="Mehta A."/>
            <person name="Aluvathingal J."/>
            <person name="Nadendla S."/>
            <person name="Myers T."/>
            <person name="Yan Y."/>
            <person name="Sichtig H."/>
        </authorList>
    </citation>
    <scope>NUCLEOTIDE SEQUENCE [LARGE SCALE GENOMIC DNA]</scope>
    <source>
        <strain evidence="10 20">FDAARGOS_924</strain>
    </source>
</reference>
<accession>A0A0B5SF25</accession>
<dbReference type="Gene3D" id="1.10.10.10">
    <property type="entry name" value="Winged helix-like DNA-binding domain superfamily/Winged helix DNA-binding domain"/>
    <property type="match status" value="1"/>
</dbReference>
<dbReference type="Proteomes" id="UP000236165">
    <property type="component" value="Unassembled WGS sequence"/>
</dbReference>
<gene>
    <name evidence="12" type="primary">lrpB</name>
    <name evidence="6" type="ORF">AWW70_06140</name>
    <name evidence="12" type="ORF">BACI71_120201</name>
    <name evidence="9" type="ORF">BACWE_03780</name>
    <name evidence="7" type="ORF">BW900_08805</name>
    <name evidence="11" type="ORF">DET55_101401</name>
    <name evidence="10" type="ORF">I6G81_25455</name>
    <name evidence="5" type="ORF">III_00441</name>
    <name evidence="8" type="ORF">S3E15_01144</name>
</gene>
<dbReference type="SUPFAM" id="SSF54909">
    <property type="entry name" value="Dimeric alpha+beta barrel"/>
    <property type="match status" value="1"/>
</dbReference>
<reference evidence="5 13" key="1">
    <citation type="submission" date="2012-04" db="EMBL/GenBank/DDBJ databases">
        <title>The Genome Sequence of Bacillus cereus VD078.</title>
        <authorList>
            <consortium name="The Broad Institute Genome Sequencing Platform"/>
            <consortium name="The Broad Institute Genome Sequencing Center for Infectious Disease"/>
            <person name="Feldgarden M."/>
            <person name="Van der Auwera G.A."/>
            <person name="Mahillon J."/>
            <person name="Duprez V."/>
            <person name="Timmery S."/>
            <person name="Mattelet C."/>
            <person name="Dierick K."/>
            <person name="Sun M."/>
            <person name="Yu Z."/>
            <person name="Zhu L."/>
            <person name="Hu X."/>
            <person name="Shank E.B."/>
            <person name="Swiecicka I."/>
            <person name="Hansen B.M."/>
            <person name="Andrup L."/>
            <person name="Young S.K."/>
            <person name="Zeng Q."/>
            <person name="Gargeya S."/>
            <person name="Fitzgerald M."/>
            <person name="Haas B."/>
            <person name="Abouelleil A."/>
            <person name="Alvarado L."/>
            <person name="Arachchi H.M."/>
            <person name="Berlin A."/>
            <person name="Chapman S.B."/>
            <person name="Goldberg J."/>
            <person name="Griggs A."/>
            <person name="Gujja S."/>
            <person name="Hansen M."/>
            <person name="Howarth C."/>
            <person name="Imamovic A."/>
            <person name="Larimer J."/>
            <person name="McCowen C."/>
            <person name="Montmayeur A."/>
            <person name="Murphy C."/>
            <person name="Neiman D."/>
            <person name="Pearson M."/>
            <person name="Priest M."/>
            <person name="Roberts A."/>
            <person name="Saif S."/>
            <person name="Shea T."/>
            <person name="Sisk P."/>
            <person name="Sykes S."/>
            <person name="Wortman J."/>
            <person name="Nusbaum C."/>
            <person name="Birren B."/>
        </authorList>
    </citation>
    <scope>NUCLEOTIDE SEQUENCE [LARGE SCALE GENOMIC DNA]</scope>
    <source>
        <strain evidence="5 13">VD078</strain>
    </source>
</reference>
<evidence type="ECO:0000313" key="6">
    <source>
        <dbReference type="EMBL" id="KWU67440.1"/>
    </source>
</evidence>
<dbReference type="EMBL" id="MKZQ01000004">
    <property type="protein sequence ID" value="PJN72898.1"/>
    <property type="molecule type" value="Genomic_DNA"/>
</dbReference>
<keyword evidence="20" id="KW-1185">Reference proteome</keyword>
<dbReference type="InterPro" id="IPR011008">
    <property type="entry name" value="Dimeric_a/b-barrel"/>
</dbReference>
<reference evidence="6" key="3">
    <citation type="submission" date="2016-01" db="EMBL/GenBank/DDBJ databases">
        <authorList>
            <person name="Van Zyl L.J."/>
            <person name="Matobola R."/>
            <person name="Klein T."/>
            <person name="Biteghe F.A."/>
            <person name="Kirby B."/>
            <person name="Trindade M.I."/>
        </authorList>
    </citation>
    <scope>NUCLEOTIDE SEQUENCE</scope>
    <source>
        <strain evidence="6">PE8-15</strain>
    </source>
</reference>
<reference evidence="8 16" key="5">
    <citation type="submission" date="2016-12" db="EMBL/GenBank/DDBJ databases">
        <title>Genome Sequences of Twelve Sporeforming Bacillus Species Isolated from Foods.</title>
        <authorList>
            <person name="De Jong A."/>
            <person name="Holsappel S."/>
            <person name="Kuipers O.P."/>
        </authorList>
    </citation>
    <scope>NUCLEOTIDE SEQUENCE [LARGE SCALE GENOMIC DNA]</scope>
    <source>
        <strain evidence="8 16">S3E15</strain>
    </source>
</reference>
<dbReference type="InterPro" id="IPR036388">
    <property type="entry name" value="WH-like_DNA-bd_sf"/>
</dbReference>
<reference evidence="9 17" key="4">
    <citation type="submission" date="2016-10" db="EMBL/GenBank/DDBJ databases">
        <title>Genome Sequence of Bacillus weihenstephanensis GM6LP.</title>
        <authorList>
            <person name="Poehlein A."/>
            <person name="Wemheuer F."/>
            <person name="Hollensteiner J."/>
            <person name="Wemheuer B."/>
        </authorList>
    </citation>
    <scope>NUCLEOTIDE SEQUENCE [LARGE SCALE GENOMIC DNA]</scope>
    <source>
        <strain evidence="9 17">GM6LP</strain>
    </source>
</reference>
<evidence type="ECO:0000313" key="9">
    <source>
        <dbReference type="EMBL" id="PJN72898.1"/>
    </source>
</evidence>
<dbReference type="InterPro" id="IPR019887">
    <property type="entry name" value="Tscrpt_reg_AsnC/Lrp_C"/>
</dbReference>
<accession>A0A653STZ2</accession>
<evidence type="ECO:0000256" key="2">
    <source>
        <dbReference type="ARBA" id="ARBA00023125"/>
    </source>
</evidence>
<dbReference type="PRINTS" id="PR00033">
    <property type="entry name" value="HTHASNC"/>
</dbReference>
<evidence type="ECO:0000313" key="17">
    <source>
        <dbReference type="Proteomes" id="UP000236165"/>
    </source>
</evidence>
<evidence type="ECO:0000313" key="20">
    <source>
        <dbReference type="Proteomes" id="UP000596196"/>
    </source>
</evidence>
<reference evidence="12 19" key="8">
    <citation type="submission" date="2019-10" db="EMBL/GenBank/DDBJ databases">
        <authorList>
            <person name="Karimi E."/>
        </authorList>
    </citation>
    <scope>NUCLEOTIDE SEQUENCE [LARGE SCALE GENOMIC DNA]</scope>
    <source>
        <strain evidence="12">Bacillus sp. 71</strain>
    </source>
</reference>
<dbReference type="AlphaFoldDB" id="A0A084ISF9"/>
<dbReference type="InterPro" id="IPR019888">
    <property type="entry name" value="Tscrpt_reg_AsnC-like"/>
</dbReference>
<evidence type="ECO:0000313" key="14">
    <source>
        <dbReference type="Proteomes" id="UP000065797"/>
    </source>
</evidence>
<dbReference type="EMBL" id="CABWMC010000004">
    <property type="protein sequence ID" value="VXB71154.1"/>
    <property type="molecule type" value="Genomic_DNA"/>
</dbReference>
<evidence type="ECO:0000256" key="3">
    <source>
        <dbReference type="ARBA" id="ARBA00023163"/>
    </source>
</evidence>
<dbReference type="RefSeq" id="WP_002016035.1">
    <property type="nucleotide sequence ID" value="NZ_CM000719.1"/>
</dbReference>
<name>A0A084ISF9_BACMY</name>
<dbReference type="Gene3D" id="3.30.70.920">
    <property type="match status" value="1"/>
</dbReference>
<dbReference type="Proteomes" id="UP000437562">
    <property type="component" value="Unassembled WGS sequence"/>
</dbReference>
<evidence type="ECO:0000313" key="19">
    <source>
        <dbReference type="Proteomes" id="UP000437562"/>
    </source>
</evidence>
<evidence type="ECO:0000313" key="18">
    <source>
        <dbReference type="Proteomes" id="UP000256530"/>
    </source>
</evidence>
<dbReference type="EMBL" id="LRPH01000027">
    <property type="protein sequence ID" value="KWU67440.1"/>
    <property type="molecule type" value="Genomic_DNA"/>
</dbReference>
<dbReference type="Proteomes" id="UP000065797">
    <property type="component" value="Unassembled WGS sequence"/>
</dbReference>
<dbReference type="GO" id="GO:0043565">
    <property type="term" value="F:sequence-specific DNA binding"/>
    <property type="evidence" value="ECO:0007669"/>
    <property type="project" value="InterPro"/>
</dbReference>
<dbReference type="Proteomes" id="UP000006976">
    <property type="component" value="Unassembled WGS sequence"/>
</dbReference>
<dbReference type="Proteomes" id="UP000596196">
    <property type="component" value="Chromosome"/>
</dbReference>
<protein>
    <submittedName>
        <fullName evidence="10 11">AsnC family transcriptional regulator</fullName>
    </submittedName>
    <submittedName>
        <fullName evidence="6 12">Transcriptional regulator</fullName>
    </submittedName>
</protein>
<evidence type="ECO:0000259" key="4">
    <source>
        <dbReference type="PROSITE" id="PS50956"/>
    </source>
</evidence>
<evidence type="ECO:0000256" key="1">
    <source>
        <dbReference type="ARBA" id="ARBA00023015"/>
    </source>
</evidence>
<reference evidence="14" key="2">
    <citation type="submission" date="2016-01" db="EMBL/GenBank/DDBJ databases">
        <authorList>
            <person name="McClelland M."/>
            <person name="Jain A."/>
            <person name="Saraogi P."/>
            <person name="Mendelson R."/>
            <person name="Westerman R."/>
            <person name="SanMiguel P."/>
            <person name="Csonka L."/>
        </authorList>
    </citation>
    <scope>NUCLEOTIDE SEQUENCE [LARGE SCALE GENOMIC DNA]</scope>
    <source>
        <strain evidence="14">PE8-15</strain>
    </source>
</reference>
<dbReference type="EMBL" id="CP065877">
    <property type="protein sequence ID" value="QQA15677.1"/>
    <property type="molecule type" value="Genomic_DNA"/>
</dbReference>
<evidence type="ECO:0000313" key="5">
    <source>
        <dbReference type="EMBL" id="EJR45603.1"/>
    </source>
</evidence>
<dbReference type="Proteomes" id="UP000194131">
    <property type="component" value="Unassembled WGS sequence"/>
</dbReference>
<accession>J8J1C3</accession>
<dbReference type="Proteomes" id="UP000256530">
    <property type="component" value="Unassembled WGS sequence"/>
</dbReference>
<feature type="domain" description="HTH asnC-type" evidence="4">
    <location>
        <begin position="8"/>
        <end position="69"/>
    </location>
</feature>
<dbReference type="Pfam" id="PF13412">
    <property type="entry name" value="HTH_24"/>
    <property type="match status" value="1"/>
</dbReference>
<dbReference type="SUPFAM" id="SSF46785">
    <property type="entry name" value="Winged helix' DNA-binding domain"/>
    <property type="match status" value="1"/>
</dbReference>
<dbReference type="KEGG" id="bmyo:BG05_941"/>
<dbReference type="PANTHER" id="PTHR30154:SF55">
    <property type="entry name" value="HTH-TYPE TRANSCRIPTIONAL REGULATOR LRPB"/>
    <property type="match status" value="1"/>
</dbReference>
<dbReference type="InterPro" id="IPR036390">
    <property type="entry name" value="WH_DNA-bd_sf"/>
</dbReference>
<dbReference type="EMBL" id="MUAI01000004">
    <property type="protein sequence ID" value="OOR07230.1"/>
    <property type="molecule type" value="Genomic_DNA"/>
</dbReference>
<accession>A0A084ISF9</accession>
<dbReference type="EMBL" id="MRWU01000011">
    <property type="protein sequence ID" value="OSX91511.1"/>
    <property type="molecule type" value="Genomic_DNA"/>
</dbReference>
<evidence type="ECO:0000313" key="7">
    <source>
        <dbReference type="EMBL" id="OOR07230.1"/>
    </source>
</evidence>
<keyword evidence="1" id="KW-0805">Transcription regulation</keyword>
<evidence type="ECO:0000313" key="12">
    <source>
        <dbReference type="EMBL" id="VXB71154.1"/>
    </source>
</evidence>
<evidence type="ECO:0000313" key="16">
    <source>
        <dbReference type="Proteomes" id="UP000194131"/>
    </source>
</evidence>
<evidence type="ECO:0000313" key="11">
    <source>
        <dbReference type="EMBL" id="REF41660.1"/>
    </source>
</evidence>
<reference evidence="7 15" key="6">
    <citation type="submission" date="2017-01" db="EMBL/GenBank/DDBJ databases">
        <title>Bacillus cereus isolates.</title>
        <authorList>
            <person name="Beno S.M."/>
        </authorList>
    </citation>
    <scope>NUCLEOTIDE SEQUENCE [LARGE SCALE GENOMIC DNA]</scope>
    <source>
        <strain evidence="7 15">FSL W7-1108</strain>
    </source>
</reference>
<dbReference type="GO" id="GO:0043200">
    <property type="term" value="P:response to amino acid"/>
    <property type="evidence" value="ECO:0007669"/>
    <property type="project" value="TreeGrafter"/>
</dbReference>
<keyword evidence="2" id="KW-0238">DNA-binding</keyword>
<dbReference type="PROSITE" id="PS50956">
    <property type="entry name" value="HTH_ASNC_2"/>
    <property type="match status" value="1"/>
</dbReference>
<dbReference type="EMBL" id="QTTY01000001">
    <property type="protein sequence ID" value="REF41660.1"/>
    <property type="molecule type" value="Genomic_DNA"/>
</dbReference>
<dbReference type="EMBL" id="AHEV01000003">
    <property type="protein sequence ID" value="EJR45603.1"/>
    <property type="molecule type" value="Genomic_DNA"/>
</dbReference>
<proteinExistence type="predicted"/>
<reference evidence="11 18" key="7">
    <citation type="submission" date="2018-08" db="EMBL/GenBank/DDBJ databases">
        <title>Freshwater and sediment microbial communities from various areas in North America, analyzing microbe dynamics in response to fracking.</title>
        <authorList>
            <person name="Lamendella R."/>
        </authorList>
    </citation>
    <scope>NUCLEOTIDE SEQUENCE [LARGE SCALE GENOMIC DNA]</scope>
    <source>
        <strain evidence="11 18">DB-1</strain>
    </source>
</reference>
<accession>C2Q340</accession>
<dbReference type="InterPro" id="IPR000485">
    <property type="entry name" value="AsnC-type_HTH_dom"/>
</dbReference>
<evidence type="ECO:0000313" key="13">
    <source>
        <dbReference type="Proteomes" id="UP000006976"/>
    </source>
</evidence>
<dbReference type="Proteomes" id="UP000190696">
    <property type="component" value="Unassembled WGS sequence"/>
</dbReference>
<dbReference type="Pfam" id="PF01037">
    <property type="entry name" value="AsnC_trans_reg"/>
    <property type="match status" value="1"/>
</dbReference>
<dbReference type="PANTHER" id="PTHR30154">
    <property type="entry name" value="LEUCINE-RESPONSIVE REGULATORY PROTEIN"/>
    <property type="match status" value="1"/>
</dbReference>
<evidence type="ECO:0000313" key="10">
    <source>
        <dbReference type="EMBL" id="QQA15677.1"/>
    </source>
</evidence>